<organism evidence="3 4">
    <name type="scientific">Actinoplanes lobatus</name>
    <dbReference type="NCBI Taxonomy" id="113568"/>
    <lineage>
        <taxon>Bacteria</taxon>
        <taxon>Bacillati</taxon>
        <taxon>Actinomycetota</taxon>
        <taxon>Actinomycetes</taxon>
        <taxon>Micromonosporales</taxon>
        <taxon>Micromonosporaceae</taxon>
        <taxon>Actinoplanes</taxon>
    </lineage>
</organism>
<feature type="compositionally biased region" description="Low complexity" evidence="1">
    <location>
        <begin position="22"/>
        <end position="32"/>
    </location>
</feature>
<evidence type="ECO:0000313" key="4">
    <source>
        <dbReference type="Proteomes" id="UP000590511"/>
    </source>
</evidence>
<dbReference type="PANTHER" id="PTHR39441">
    <property type="entry name" value="DUF2252 DOMAIN-CONTAINING PROTEIN"/>
    <property type="match status" value="1"/>
</dbReference>
<protein>
    <submittedName>
        <fullName evidence="3">Uncharacterized protein (DUF2252 family)</fullName>
    </submittedName>
</protein>
<sequence>MARRPDPASRAQTGREARKRVPPAAHAAYEPAAGREDPVGVLTAEEGDRLPELLPIRHGRMMASPLAFYRGTALLMARDLATAPSTELDTHLCGDAHIFNFGLYASPERRLVFDLNDFDETHPGPFEWDVKRLATSLALAGRENGFKRRDRAAIVASSVRAYREAMTRFAAMRTLDLWYARADLDELREQLGDKLTRTRQERLARVGAKARTRTSLQAYRKLTAEVDGRRRIVADPPLLVPVEDLVPDVTRKQLEAQIIDLMAGYRDSLADDRRRLFDAFQFVDMARKVVGVGSVGTRCWIVLLTGRDPDDPLLLQVKEAGPSVLRGLVPRPGGTEIDNEGRRVVAGQRIMQAASDIFLGWHRVEGFDGKTRDFYVRQLRDWKGGATVQEMDAGALTAYGSLCAWTLARAHACGGDRIAIAAYLGSRDRFDKALAEFAESYADQVEADHAAFTAAVRDGRLEAVTDV</sequence>
<dbReference type="PANTHER" id="PTHR39441:SF1">
    <property type="entry name" value="DUF2252 DOMAIN-CONTAINING PROTEIN"/>
    <property type="match status" value="1"/>
</dbReference>
<dbReference type="RefSeq" id="WP_188125795.1">
    <property type="nucleotide sequence ID" value="NZ_BOMP01000054.1"/>
</dbReference>
<evidence type="ECO:0000256" key="1">
    <source>
        <dbReference type="SAM" id="MobiDB-lite"/>
    </source>
</evidence>
<evidence type="ECO:0000313" key="5">
    <source>
        <dbReference type="Proteomes" id="UP000631312"/>
    </source>
</evidence>
<proteinExistence type="predicted"/>
<dbReference type="Proteomes" id="UP000590511">
    <property type="component" value="Unassembled WGS sequence"/>
</dbReference>
<reference evidence="2 5" key="2">
    <citation type="submission" date="2021-01" db="EMBL/GenBank/DDBJ databases">
        <title>Whole genome shotgun sequence of Actinoplanes lobatus NBRC 12513.</title>
        <authorList>
            <person name="Komaki H."/>
            <person name="Tamura T."/>
        </authorList>
    </citation>
    <scope>NUCLEOTIDE SEQUENCE [LARGE SCALE GENOMIC DNA]</scope>
    <source>
        <strain evidence="2 5">NBRC 12513</strain>
    </source>
</reference>
<dbReference type="AlphaFoldDB" id="A0A7W7HP99"/>
<comment type="caution">
    <text evidence="3">The sequence shown here is derived from an EMBL/GenBank/DDBJ whole genome shotgun (WGS) entry which is preliminary data.</text>
</comment>
<dbReference type="EMBL" id="BOMP01000054">
    <property type="protein sequence ID" value="GIE40752.1"/>
    <property type="molecule type" value="Genomic_DNA"/>
</dbReference>
<dbReference type="EMBL" id="JACHNC010000001">
    <property type="protein sequence ID" value="MBB4754194.1"/>
    <property type="molecule type" value="Genomic_DNA"/>
</dbReference>
<accession>A0A7W7HP99</accession>
<evidence type="ECO:0000313" key="2">
    <source>
        <dbReference type="EMBL" id="GIE40752.1"/>
    </source>
</evidence>
<dbReference type="Pfam" id="PF10009">
    <property type="entry name" value="DUF2252"/>
    <property type="match status" value="1"/>
</dbReference>
<gene>
    <name evidence="2" type="ORF">Alo02nite_36500</name>
    <name evidence="3" type="ORF">BJ964_008355</name>
</gene>
<evidence type="ECO:0000313" key="3">
    <source>
        <dbReference type="EMBL" id="MBB4754194.1"/>
    </source>
</evidence>
<dbReference type="Proteomes" id="UP000631312">
    <property type="component" value="Unassembled WGS sequence"/>
</dbReference>
<name>A0A7W7HP99_9ACTN</name>
<reference evidence="3 4" key="1">
    <citation type="submission" date="2020-08" db="EMBL/GenBank/DDBJ databases">
        <title>Sequencing the genomes of 1000 actinobacteria strains.</title>
        <authorList>
            <person name="Klenk H.-P."/>
        </authorList>
    </citation>
    <scope>NUCLEOTIDE SEQUENCE [LARGE SCALE GENOMIC DNA]</scope>
    <source>
        <strain evidence="3 4">DSM 43150</strain>
    </source>
</reference>
<feature type="region of interest" description="Disordered" evidence="1">
    <location>
        <begin position="1"/>
        <end position="38"/>
    </location>
</feature>
<dbReference type="InterPro" id="IPR018721">
    <property type="entry name" value="DUF2252"/>
</dbReference>
<keyword evidence="5" id="KW-1185">Reference proteome</keyword>